<dbReference type="KEGG" id="qsa:O6P43_009048"/>
<dbReference type="AlphaFoldDB" id="A0AAD7VBP0"/>
<evidence type="ECO:0000313" key="4">
    <source>
        <dbReference type="Proteomes" id="UP001163823"/>
    </source>
</evidence>
<feature type="domain" description="LOB" evidence="2">
    <location>
        <begin position="1"/>
        <end position="73"/>
    </location>
</feature>
<name>A0AAD7VBP0_QUISA</name>
<sequence length="240" mass="27232">MFENAHRLFGVSNIMKILKQVHPEQREEAMKSIIYESNMRARFPVHGCWGIIKQYELQLQQTVEELHFVNTNIAFYKEHCHYQIPSSPEDLQLGIPNAGLPIYQQHLQNNGGGIGMSNDFLMGNNNSNGVYIEGDDNLVKPLTVQYPYYNNNNNVNPMANTVGVQSNVIASQEFPIQQEMEVSPDYDEIPFDPIADDRQSYIESKEVCESSAESAFKDIEHISKHELKSAAACFSLTTLN</sequence>
<proteinExistence type="inferred from homology"/>
<organism evidence="3 4">
    <name type="scientific">Quillaja saponaria</name>
    <name type="common">Soap bark tree</name>
    <dbReference type="NCBI Taxonomy" id="32244"/>
    <lineage>
        <taxon>Eukaryota</taxon>
        <taxon>Viridiplantae</taxon>
        <taxon>Streptophyta</taxon>
        <taxon>Embryophyta</taxon>
        <taxon>Tracheophyta</taxon>
        <taxon>Spermatophyta</taxon>
        <taxon>Magnoliopsida</taxon>
        <taxon>eudicotyledons</taxon>
        <taxon>Gunneridae</taxon>
        <taxon>Pentapetalae</taxon>
        <taxon>rosids</taxon>
        <taxon>fabids</taxon>
        <taxon>Fabales</taxon>
        <taxon>Quillajaceae</taxon>
        <taxon>Quillaja</taxon>
    </lineage>
</organism>
<dbReference type="InterPro" id="IPR004883">
    <property type="entry name" value="LOB"/>
</dbReference>
<dbReference type="PANTHER" id="PTHR31301">
    <property type="entry name" value="LOB DOMAIN-CONTAINING PROTEIN 4-RELATED"/>
    <property type="match status" value="1"/>
</dbReference>
<dbReference type="EMBL" id="JARAOO010000004">
    <property type="protein sequence ID" value="KAJ7970942.1"/>
    <property type="molecule type" value="Genomic_DNA"/>
</dbReference>
<dbReference type="PANTHER" id="PTHR31301:SF21">
    <property type="entry name" value="LOB DOMAIN-CONTAINING PROTEIN 27-RELATED"/>
    <property type="match status" value="1"/>
</dbReference>
<dbReference type="PROSITE" id="PS50891">
    <property type="entry name" value="LOB"/>
    <property type="match status" value="1"/>
</dbReference>
<dbReference type="Proteomes" id="UP001163823">
    <property type="component" value="Chromosome 4"/>
</dbReference>
<evidence type="ECO:0000313" key="3">
    <source>
        <dbReference type="EMBL" id="KAJ7970942.1"/>
    </source>
</evidence>
<comment type="caution">
    <text evidence="3">The sequence shown here is derived from an EMBL/GenBank/DDBJ whole genome shotgun (WGS) entry which is preliminary data.</text>
</comment>
<dbReference type="Pfam" id="PF03195">
    <property type="entry name" value="LOB"/>
    <property type="match status" value="1"/>
</dbReference>
<keyword evidence="4" id="KW-1185">Reference proteome</keyword>
<reference evidence="3" key="1">
    <citation type="journal article" date="2023" name="Science">
        <title>Elucidation of the pathway for biosynthesis of saponin adjuvants from the soapbark tree.</title>
        <authorList>
            <person name="Reed J."/>
            <person name="Orme A."/>
            <person name="El-Demerdash A."/>
            <person name="Owen C."/>
            <person name="Martin L.B.B."/>
            <person name="Misra R.C."/>
            <person name="Kikuchi S."/>
            <person name="Rejzek M."/>
            <person name="Martin A.C."/>
            <person name="Harkess A."/>
            <person name="Leebens-Mack J."/>
            <person name="Louveau T."/>
            <person name="Stephenson M.J."/>
            <person name="Osbourn A."/>
        </authorList>
    </citation>
    <scope>NUCLEOTIDE SEQUENCE</scope>
    <source>
        <strain evidence="3">S10</strain>
    </source>
</reference>
<evidence type="ECO:0000256" key="1">
    <source>
        <dbReference type="ARBA" id="ARBA00005474"/>
    </source>
</evidence>
<comment type="similarity">
    <text evidence="1">Belongs to the LOB domain-containing protein family.</text>
</comment>
<gene>
    <name evidence="3" type="ORF">O6P43_009048</name>
</gene>
<accession>A0AAD7VBP0</accession>
<protein>
    <submittedName>
        <fullName evidence="3">LOB domain-containing protein 2-like</fullName>
    </submittedName>
</protein>
<evidence type="ECO:0000259" key="2">
    <source>
        <dbReference type="PROSITE" id="PS50891"/>
    </source>
</evidence>